<feature type="transmembrane region" description="Helical" evidence="1">
    <location>
        <begin position="47"/>
        <end position="67"/>
    </location>
</feature>
<sequence>MAIPLGSLLLLVVFLVFVVGFIWWLLVLIEAVRTPTDVWRAAGQEQLVHILLMIFLGLVGTIVYVVVARPKLRAVTG</sequence>
<evidence type="ECO:0000256" key="1">
    <source>
        <dbReference type="SAM" id="Phobius"/>
    </source>
</evidence>
<gene>
    <name evidence="2" type="ORF">EPD65_02945</name>
</gene>
<keyword evidence="1" id="KW-1133">Transmembrane helix</keyword>
<proteinExistence type="predicted"/>
<dbReference type="RefSeq" id="WP_131581669.1">
    <property type="nucleotide sequence ID" value="NZ_SJZJ01000003.1"/>
</dbReference>
<evidence type="ECO:0000313" key="2">
    <source>
        <dbReference type="EMBL" id="TCJ30544.1"/>
    </source>
</evidence>
<evidence type="ECO:0000313" key="3">
    <source>
        <dbReference type="Proteomes" id="UP000295453"/>
    </source>
</evidence>
<dbReference type="EMBL" id="SJZJ01000003">
    <property type="protein sequence ID" value="TCJ30544.1"/>
    <property type="molecule type" value="Genomic_DNA"/>
</dbReference>
<keyword evidence="1" id="KW-0472">Membrane</keyword>
<keyword evidence="3" id="KW-1185">Reference proteome</keyword>
<dbReference type="OrthoDB" id="3790918at2"/>
<accession>A0A4R1CGR0</accession>
<name>A0A4R1CGR0_9ACTN</name>
<reference evidence="2 3" key="1">
    <citation type="submission" date="2019-03" db="EMBL/GenBank/DDBJ databases">
        <authorList>
            <person name="Kim M.K.M."/>
        </authorList>
    </citation>
    <scope>NUCLEOTIDE SEQUENCE [LARGE SCALE GENOMIC DNA]</scope>
    <source>
        <strain evidence="2 3">18JY15-6</strain>
    </source>
</reference>
<organism evidence="2 3">
    <name type="scientific">Nocardioides jejuensis</name>
    <dbReference type="NCBI Taxonomy" id="2502782"/>
    <lineage>
        <taxon>Bacteria</taxon>
        <taxon>Bacillati</taxon>
        <taxon>Actinomycetota</taxon>
        <taxon>Actinomycetes</taxon>
        <taxon>Propionibacteriales</taxon>
        <taxon>Nocardioidaceae</taxon>
        <taxon>Nocardioides</taxon>
    </lineage>
</organism>
<dbReference type="Proteomes" id="UP000295453">
    <property type="component" value="Unassembled WGS sequence"/>
</dbReference>
<evidence type="ECO:0008006" key="4">
    <source>
        <dbReference type="Google" id="ProtNLM"/>
    </source>
</evidence>
<keyword evidence="1" id="KW-0812">Transmembrane</keyword>
<comment type="caution">
    <text evidence="2">The sequence shown here is derived from an EMBL/GenBank/DDBJ whole genome shotgun (WGS) entry which is preliminary data.</text>
</comment>
<protein>
    <recommendedName>
        <fullName evidence="4">Cardiolipin synthase N-terminal domain-containing protein</fullName>
    </recommendedName>
</protein>
<dbReference type="AlphaFoldDB" id="A0A4R1CGR0"/>
<feature type="transmembrane region" description="Helical" evidence="1">
    <location>
        <begin position="7"/>
        <end position="27"/>
    </location>
</feature>